<keyword evidence="11" id="KW-0862">Zinc</keyword>
<evidence type="ECO:0000313" key="23">
    <source>
        <dbReference type="Proteomes" id="UP000507470"/>
    </source>
</evidence>
<comment type="function">
    <text evidence="14">The enzyme apparently serves as a quinone reductase in connection with conjugation reactions of hydroquinones involved in detoxification pathways as well as in biosynthetic processes such as the vitamin K-dependent gamma-carboxylation of glutamate residues in prothrombin synthesis.</text>
</comment>
<dbReference type="GO" id="GO:0003955">
    <property type="term" value="F:NAD(P)H dehydrogenase (quinone) activity"/>
    <property type="evidence" value="ECO:0007669"/>
    <property type="project" value="TreeGrafter"/>
</dbReference>
<evidence type="ECO:0000256" key="6">
    <source>
        <dbReference type="ARBA" id="ARBA00022490"/>
    </source>
</evidence>
<evidence type="ECO:0000256" key="2">
    <source>
        <dbReference type="ARBA" id="ARBA00001974"/>
    </source>
</evidence>
<evidence type="ECO:0000256" key="1">
    <source>
        <dbReference type="ARBA" id="ARBA00001947"/>
    </source>
</evidence>
<evidence type="ECO:0000256" key="17">
    <source>
        <dbReference type="ARBA" id="ARBA00077622"/>
    </source>
</evidence>
<organism evidence="22 23">
    <name type="scientific">Mytilus coruscus</name>
    <name type="common">Sea mussel</name>
    <dbReference type="NCBI Taxonomy" id="42192"/>
    <lineage>
        <taxon>Eukaryota</taxon>
        <taxon>Metazoa</taxon>
        <taxon>Spiralia</taxon>
        <taxon>Lophotrochozoa</taxon>
        <taxon>Mollusca</taxon>
        <taxon>Bivalvia</taxon>
        <taxon>Autobranchia</taxon>
        <taxon>Pteriomorphia</taxon>
        <taxon>Mytilida</taxon>
        <taxon>Mytiloidea</taxon>
        <taxon>Mytilidae</taxon>
        <taxon>Mytilinae</taxon>
        <taxon>Mytilus</taxon>
    </lineage>
</organism>
<evidence type="ECO:0000256" key="10">
    <source>
        <dbReference type="ARBA" id="ARBA00022827"/>
    </source>
</evidence>
<dbReference type="InterPro" id="IPR029039">
    <property type="entry name" value="Flavoprotein-like_sf"/>
</dbReference>
<feature type="domain" description="Reverse transcriptase" evidence="20">
    <location>
        <begin position="327"/>
        <end position="456"/>
    </location>
</feature>
<comment type="cofactor">
    <cofactor evidence="1">
        <name>Zn(2+)</name>
        <dbReference type="ChEBI" id="CHEBI:29105"/>
    </cofactor>
</comment>
<reference evidence="22 23" key="1">
    <citation type="submission" date="2020-06" db="EMBL/GenBank/DDBJ databases">
        <authorList>
            <person name="Li R."/>
            <person name="Bekaert M."/>
        </authorList>
    </citation>
    <scope>NUCLEOTIDE SEQUENCE [LARGE SCALE GENOMIC DNA]</scope>
    <source>
        <strain evidence="23">wild</strain>
    </source>
</reference>
<keyword evidence="6" id="KW-0963">Cytoplasm</keyword>
<evidence type="ECO:0000256" key="14">
    <source>
        <dbReference type="ARBA" id="ARBA00054856"/>
    </source>
</evidence>
<feature type="domain" description="Flavodoxin-like fold" evidence="21">
    <location>
        <begin position="10"/>
        <end position="217"/>
    </location>
</feature>
<dbReference type="AlphaFoldDB" id="A0A6J7ZXL0"/>
<evidence type="ECO:0000256" key="16">
    <source>
        <dbReference type="ARBA" id="ARBA00073982"/>
    </source>
</evidence>
<comment type="cofactor">
    <cofactor evidence="2">
        <name>FAD</name>
        <dbReference type="ChEBI" id="CHEBI:57692"/>
    </cofactor>
</comment>
<evidence type="ECO:0000256" key="19">
    <source>
        <dbReference type="ARBA" id="ARBA00083661"/>
    </source>
</evidence>
<evidence type="ECO:0000259" key="21">
    <source>
        <dbReference type="Pfam" id="PF02525"/>
    </source>
</evidence>
<evidence type="ECO:0000313" key="22">
    <source>
        <dbReference type="EMBL" id="CAC5357314.1"/>
    </source>
</evidence>
<evidence type="ECO:0000256" key="8">
    <source>
        <dbReference type="ARBA" id="ARBA00022630"/>
    </source>
</evidence>
<keyword evidence="9" id="KW-0479">Metal-binding</keyword>
<dbReference type="InterPro" id="IPR051545">
    <property type="entry name" value="NAD(P)H_dehydrogenase_qn"/>
</dbReference>
<dbReference type="Pfam" id="PF02525">
    <property type="entry name" value="Flavodoxin_2"/>
    <property type="match status" value="1"/>
</dbReference>
<evidence type="ECO:0000256" key="15">
    <source>
        <dbReference type="ARBA" id="ARBA00066401"/>
    </source>
</evidence>
<dbReference type="Pfam" id="PF00078">
    <property type="entry name" value="RVT_1"/>
    <property type="match status" value="1"/>
</dbReference>
<dbReference type="GO" id="GO:0046872">
    <property type="term" value="F:metal ion binding"/>
    <property type="evidence" value="ECO:0007669"/>
    <property type="project" value="UniProtKB-KW"/>
</dbReference>
<evidence type="ECO:0000256" key="12">
    <source>
        <dbReference type="ARBA" id="ARBA00023002"/>
    </source>
</evidence>
<keyword evidence="10" id="KW-0274">FAD</keyword>
<dbReference type="PANTHER" id="PTHR10204">
    <property type="entry name" value="NAD P H OXIDOREDUCTASE-RELATED"/>
    <property type="match status" value="1"/>
</dbReference>
<evidence type="ECO:0000256" key="5">
    <source>
        <dbReference type="ARBA" id="ARBA00011738"/>
    </source>
</evidence>
<dbReference type="GO" id="GO:0005829">
    <property type="term" value="C:cytosol"/>
    <property type="evidence" value="ECO:0007669"/>
    <property type="project" value="TreeGrafter"/>
</dbReference>
<dbReference type="EMBL" id="CACVKT020000202">
    <property type="protein sequence ID" value="CAC5357314.1"/>
    <property type="molecule type" value="Genomic_DNA"/>
</dbReference>
<evidence type="ECO:0000256" key="9">
    <source>
        <dbReference type="ARBA" id="ARBA00022723"/>
    </source>
</evidence>
<comment type="subunit">
    <text evidence="5">Homodimer.</text>
</comment>
<dbReference type="PANTHER" id="PTHR10204:SF33">
    <property type="entry name" value="RIBOSYLDIHYDRONICOTINAMIDE DEHYDROGENASE [QUINONE]"/>
    <property type="match status" value="1"/>
</dbReference>
<accession>A0A6J7ZXL0</accession>
<dbReference type="InterPro" id="IPR000477">
    <property type="entry name" value="RT_dom"/>
</dbReference>
<evidence type="ECO:0000256" key="4">
    <source>
        <dbReference type="ARBA" id="ARBA00006252"/>
    </source>
</evidence>
<comment type="catalytic activity">
    <reaction evidence="13">
        <text>1-(beta-D-ribofuranosyl)-1,4-dihydronicotinamide + a quinone + H(+) = beta-nicotinamide D-riboside + a quinol</text>
        <dbReference type="Rhea" id="RHEA:12364"/>
        <dbReference type="ChEBI" id="CHEBI:15378"/>
        <dbReference type="ChEBI" id="CHEBI:15927"/>
        <dbReference type="ChEBI" id="CHEBI:24646"/>
        <dbReference type="ChEBI" id="CHEBI:55458"/>
        <dbReference type="ChEBI" id="CHEBI:132124"/>
        <dbReference type="EC" id="1.10.5.1"/>
    </reaction>
</comment>
<evidence type="ECO:0000256" key="3">
    <source>
        <dbReference type="ARBA" id="ARBA00004496"/>
    </source>
</evidence>
<keyword evidence="12 22" id="KW-0560">Oxidoreductase</keyword>
<dbReference type="OrthoDB" id="26889at2759"/>
<name>A0A6J7ZXL0_MYTCO</name>
<dbReference type="Proteomes" id="UP000507470">
    <property type="component" value="Unassembled WGS sequence"/>
</dbReference>
<evidence type="ECO:0000256" key="7">
    <source>
        <dbReference type="ARBA" id="ARBA00022553"/>
    </source>
</evidence>
<dbReference type="InterPro" id="IPR003680">
    <property type="entry name" value="Flavodoxin_fold"/>
</dbReference>
<comment type="similarity">
    <text evidence="4">Belongs to the NAD(P)H dehydrogenase (quinone) family.</text>
</comment>
<sequence length="491" mass="56104">MYKNFLETQKTVLIVYAHPEPKSFNGALRDTAVKTLTAQGYNVLVSDLYAQHFQPVLSKTDIIGELENPKHFIYPNEIGAAFKKDSLCFDIKQEIDKLQRADLVIFQFPIQWASVPAILKGWFERVLIKDFAFSFPQMLDEGLLKGKKAVLSFTTGSPGGMFTPNGLLGDLNVILWPIQYCTLRFCGFDVLNPQCSFSPTYADDKQREQMLNAWGTRLKNIIREEPLIFPSLSNFDANKWFVMSDNYQEEQKNKENGPSVGHHMDSKNADIEYKDTLAQIDEMMEKYKDTHEIIVCGDMNGSLHRSSTPHDKILQTFCKEKCIGNSKKCTVKETFYHQNVTLDAEKAFDKLNYEILFNKLYHYGIKGKLWILLRNLYKGMSIKVKWEGQYTEVVMVLQGIQQGAKLSTTLYKCYNNVILDSILKSGLGACIGDIQVPAPTCADDIAVLANKLEQIRSKYCSKSNRQWMKLIPHLQEDHTTREFTAAHNGLY</sequence>
<evidence type="ECO:0000256" key="13">
    <source>
        <dbReference type="ARBA" id="ARBA00052759"/>
    </source>
</evidence>
<proteinExistence type="inferred from homology"/>
<keyword evidence="7" id="KW-0597">Phosphoprotein</keyword>
<evidence type="ECO:0000256" key="18">
    <source>
        <dbReference type="ARBA" id="ARBA00077696"/>
    </source>
</evidence>
<gene>
    <name evidence="22" type="ORF">MCOR_1043</name>
</gene>
<evidence type="ECO:0000259" key="20">
    <source>
        <dbReference type="Pfam" id="PF00078"/>
    </source>
</evidence>
<dbReference type="GO" id="GO:0001512">
    <property type="term" value="F:dihydronicotinamide riboside quinone reductase activity"/>
    <property type="evidence" value="ECO:0007669"/>
    <property type="project" value="UniProtKB-EC"/>
</dbReference>
<dbReference type="EC" id="1.10.5.1" evidence="15"/>
<dbReference type="SUPFAM" id="SSF52218">
    <property type="entry name" value="Flavoproteins"/>
    <property type="match status" value="1"/>
</dbReference>
<evidence type="ECO:0000256" key="11">
    <source>
        <dbReference type="ARBA" id="ARBA00022833"/>
    </source>
</evidence>
<keyword evidence="8" id="KW-0285">Flavoprotein</keyword>
<dbReference type="FunFam" id="3.40.50.360:FF:000030">
    <property type="entry name" value="ribosyldihydronicotinamide dehydrogenase [quinone]"/>
    <property type="match status" value="1"/>
</dbReference>
<dbReference type="Gene3D" id="3.40.50.360">
    <property type="match status" value="1"/>
</dbReference>
<comment type="subcellular location">
    <subcellularLocation>
        <location evidence="3">Cytoplasm</location>
    </subcellularLocation>
</comment>
<protein>
    <recommendedName>
        <fullName evidence="16">Ribosyldihydronicotinamide dehydrogenase [quinone]</fullName>
        <ecNumber evidence="15">1.10.5.1</ecNumber>
    </recommendedName>
    <alternativeName>
        <fullName evidence="19">NRH dehydrogenase [quinone] 2</fullName>
    </alternativeName>
    <alternativeName>
        <fullName evidence="18">NRH:quinone oxidoreductase 2</fullName>
    </alternativeName>
    <alternativeName>
        <fullName evidence="17">Quinone reductase 2</fullName>
    </alternativeName>
</protein>
<keyword evidence="23" id="KW-1185">Reference proteome</keyword>